<dbReference type="PaxDb" id="39947-A0A0P0UZ83"/>
<feature type="region of interest" description="Disordered" evidence="1">
    <location>
        <begin position="44"/>
        <end position="80"/>
    </location>
</feature>
<evidence type="ECO:0000256" key="1">
    <source>
        <dbReference type="SAM" id="MobiDB-lite"/>
    </source>
</evidence>
<keyword evidence="3" id="KW-1185">Reference proteome</keyword>
<evidence type="ECO:0000313" key="3">
    <source>
        <dbReference type="Proteomes" id="UP000059680"/>
    </source>
</evidence>
<proteinExistence type="predicted"/>
<dbReference type="InParanoid" id="A0A0P0UZ83"/>
<dbReference type="Proteomes" id="UP000059680">
    <property type="component" value="Chromosome 1"/>
</dbReference>
<evidence type="ECO:0000313" key="2">
    <source>
        <dbReference type="EMBL" id="BAS70597.1"/>
    </source>
</evidence>
<gene>
    <name evidence="2" type="ordered locus">Os01g0168850</name>
    <name evidence="2" type="ORF">OSNPB_010168850</name>
</gene>
<name>A0A0P0UZ83_ORYSJ</name>
<organism evidence="2 3">
    <name type="scientific">Oryza sativa subsp. japonica</name>
    <name type="common">Rice</name>
    <dbReference type="NCBI Taxonomy" id="39947"/>
    <lineage>
        <taxon>Eukaryota</taxon>
        <taxon>Viridiplantae</taxon>
        <taxon>Streptophyta</taxon>
        <taxon>Embryophyta</taxon>
        <taxon>Tracheophyta</taxon>
        <taxon>Spermatophyta</taxon>
        <taxon>Magnoliopsida</taxon>
        <taxon>Liliopsida</taxon>
        <taxon>Poales</taxon>
        <taxon>Poaceae</taxon>
        <taxon>BOP clade</taxon>
        <taxon>Oryzoideae</taxon>
        <taxon>Oryzeae</taxon>
        <taxon>Oryzinae</taxon>
        <taxon>Oryza</taxon>
        <taxon>Oryza sativa</taxon>
    </lineage>
</organism>
<reference evidence="3" key="1">
    <citation type="journal article" date="2005" name="Nature">
        <title>The map-based sequence of the rice genome.</title>
        <authorList>
            <consortium name="International rice genome sequencing project (IRGSP)"/>
            <person name="Matsumoto T."/>
            <person name="Wu J."/>
            <person name="Kanamori H."/>
            <person name="Katayose Y."/>
            <person name="Fujisawa M."/>
            <person name="Namiki N."/>
            <person name="Mizuno H."/>
            <person name="Yamamoto K."/>
            <person name="Antonio B.A."/>
            <person name="Baba T."/>
            <person name="Sakata K."/>
            <person name="Nagamura Y."/>
            <person name="Aoki H."/>
            <person name="Arikawa K."/>
            <person name="Arita K."/>
            <person name="Bito T."/>
            <person name="Chiden Y."/>
            <person name="Fujitsuka N."/>
            <person name="Fukunaka R."/>
            <person name="Hamada M."/>
            <person name="Harada C."/>
            <person name="Hayashi A."/>
            <person name="Hijishita S."/>
            <person name="Honda M."/>
            <person name="Hosokawa S."/>
            <person name="Ichikawa Y."/>
            <person name="Idonuma A."/>
            <person name="Iijima M."/>
            <person name="Ikeda M."/>
            <person name="Ikeno M."/>
            <person name="Ito K."/>
            <person name="Ito S."/>
            <person name="Ito T."/>
            <person name="Ito Y."/>
            <person name="Ito Y."/>
            <person name="Iwabuchi A."/>
            <person name="Kamiya K."/>
            <person name="Karasawa W."/>
            <person name="Kurita K."/>
            <person name="Katagiri S."/>
            <person name="Kikuta A."/>
            <person name="Kobayashi H."/>
            <person name="Kobayashi N."/>
            <person name="Machita K."/>
            <person name="Maehara T."/>
            <person name="Masukawa M."/>
            <person name="Mizubayashi T."/>
            <person name="Mukai Y."/>
            <person name="Nagasaki H."/>
            <person name="Nagata Y."/>
            <person name="Naito S."/>
            <person name="Nakashima M."/>
            <person name="Nakama Y."/>
            <person name="Nakamichi Y."/>
            <person name="Nakamura M."/>
            <person name="Meguro A."/>
            <person name="Negishi M."/>
            <person name="Ohta I."/>
            <person name="Ohta T."/>
            <person name="Okamoto M."/>
            <person name="Ono N."/>
            <person name="Saji S."/>
            <person name="Sakaguchi M."/>
            <person name="Sakai K."/>
            <person name="Shibata M."/>
            <person name="Shimokawa T."/>
            <person name="Song J."/>
            <person name="Takazaki Y."/>
            <person name="Terasawa K."/>
            <person name="Tsugane M."/>
            <person name="Tsuji K."/>
            <person name="Ueda S."/>
            <person name="Waki K."/>
            <person name="Yamagata H."/>
            <person name="Yamamoto M."/>
            <person name="Yamamoto S."/>
            <person name="Yamane H."/>
            <person name="Yoshiki S."/>
            <person name="Yoshihara R."/>
            <person name="Yukawa K."/>
            <person name="Zhong H."/>
            <person name="Yano M."/>
            <person name="Yuan Q."/>
            <person name="Ouyang S."/>
            <person name="Liu J."/>
            <person name="Jones K.M."/>
            <person name="Gansberger K."/>
            <person name="Moffat K."/>
            <person name="Hill J."/>
            <person name="Bera J."/>
            <person name="Fadrosh D."/>
            <person name="Jin S."/>
            <person name="Johri S."/>
            <person name="Kim M."/>
            <person name="Overton L."/>
            <person name="Reardon M."/>
            <person name="Tsitrin T."/>
            <person name="Vuong H."/>
            <person name="Weaver B."/>
            <person name="Ciecko A."/>
            <person name="Tallon L."/>
            <person name="Jackson J."/>
            <person name="Pai G."/>
            <person name="Aken S.V."/>
            <person name="Utterback T."/>
            <person name="Reidmuller S."/>
            <person name="Feldblyum T."/>
            <person name="Hsiao J."/>
            <person name="Zismann V."/>
            <person name="Iobst S."/>
            <person name="de Vazeille A.R."/>
            <person name="Buell C.R."/>
            <person name="Ying K."/>
            <person name="Li Y."/>
            <person name="Lu T."/>
            <person name="Huang Y."/>
            <person name="Zhao Q."/>
            <person name="Feng Q."/>
            <person name="Zhang L."/>
            <person name="Zhu J."/>
            <person name="Weng Q."/>
            <person name="Mu J."/>
            <person name="Lu Y."/>
            <person name="Fan D."/>
            <person name="Liu Y."/>
            <person name="Guan J."/>
            <person name="Zhang Y."/>
            <person name="Yu S."/>
            <person name="Liu X."/>
            <person name="Zhang Y."/>
            <person name="Hong G."/>
            <person name="Han B."/>
            <person name="Choisne N."/>
            <person name="Demange N."/>
            <person name="Orjeda G."/>
            <person name="Samain S."/>
            <person name="Cattolico L."/>
            <person name="Pelletier E."/>
            <person name="Couloux A."/>
            <person name="Segurens B."/>
            <person name="Wincker P."/>
            <person name="D'Hont A."/>
            <person name="Scarpelli C."/>
            <person name="Weissenbach J."/>
            <person name="Salanoubat M."/>
            <person name="Quetier F."/>
            <person name="Yu Y."/>
            <person name="Kim H.R."/>
            <person name="Rambo T."/>
            <person name="Currie J."/>
            <person name="Collura K."/>
            <person name="Luo M."/>
            <person name="Yang T."/>
            <person name="Ammiraju J.S.S."/>
            <person name="Engler F."/>
            <person name="Soderlund C."/>
            <person name="Wing R.A."/>
            <person name="Palmer L.E."/>
            <person name="de la Bastide M."/>
            <person name="Spiegel L."/>
            <person name="Nascimento L."/>
            <person name="Zutavern T."/>
            <person name="O'Shaughnessy A."/>
            <person name="Dike S."/>
            <person name="Dedhia N."/>
            <person name="Preston R."/>
            <person name="Balija V."/>
            <person name="McCombie W.R."/>
            <person name="Chow T."/>
            <person name="Chen H."/>
            <person name="Chung M."/>
            <person name="Chen C."/>
            <person name="Shaw J."/>
            <person name="Wu H."/>
            <person name="Hsiao K."/>
            <person name="Chao Y."/>
            <person name="Chu M."/>
            <person name="Cheng C."/>
            <person name="Hour A."/>
            <person name="Lee P."/>
            <person name="Lin S."/>
            <person name="Lin Y."/>
            <person name="Liou J."/>
            <person name="Liu S."/>
            <person name="Hsing Y."/>
            <person name="Raghuvanshi S."/>
            <person name="Mohanty A."/>
            <person name="Bharti A.K."/>
            <person name="Gaur A."/>
            <person name="Gupta V."/>
            <person name="Kumar D."/>
            <person name="Ravi V."/>
            <person name="Vij S."/>
            <person name="Kapur A."/>
            <person name="Khurana P."/>
            <person name="Khurana P."/>
            <person name="Khurana J.P."/>
            <person name="Tyagi A.K."/>
            <person name="Gaikwad K."/>
            <person name="Singh A."/>
            <person name="Dalal V."/>
            <person name="Srivastava S."/>
            <person name="Dixit A."/>
            <person name="Pal A.K."/>
            <person name="Ghazi I.A."/>
            <person name="Yadav M."/>
            <person name="Pandit A."/>
            <person name="Bhargava A."/>
            <person name="Sureshbabu K."/>
            <person name="Batra K."/>
            <person name="Sharma T.R."/>
            <person name="Mohapatra T."/>
            <person name="Singh N.K."/>
            <person name="Messing J."/>
            <person name="Nelson A.B."/>
            <person name="Fuks G."/>
            <person name="Kavchok S."/>
            <person name="Keizer G."/>
            <person name="Linton E."/>
            <person name="Llaca V."/>
            <person name="Song R."/>
            <person name="Tanyolac B."/>
            <person name="Young S."/>
            <person name="Ho-Il K."/>
            <person name="Hahn J.H."/>
            <person name="Sangsakoo G."/>
            <person name="Vanavichit A."/>
            <person name="de Mattos Luiz.A.T."/>
            <person name="Zimmer P.D."/>
            <person name="Malone G."/>
            <person name="Dellagostin O."/>
            <person name="de Oliveira A.C."/>
            <person name="Bevan M."/>
            <person name="Bancroft I."/>
            <person name="Minx P."/>
            <person name="Cordum H."/>
            <person name="Wilson R."/>
            <person name="Cheng Z."/>
            <person name="Jin W."/>
            <person name="Jiang J."/>
            <person name="Leong S.A."/>
            <person name="Iwama H."/>
            <person name="Gojobori T."/>
            <person name="Itoh T."/>
            <person name="Niimura Y."/>
            <person name="Fujii Y."/>
            <person name="Habara T."/>
            <person name="Sakai H."/>
            <person name="Sato Y."/>
            <person name="Wilson G."/>
            <person name="Kumar K."/>
            <person name="McCouch S."/>
            <person name="Juretic N."/>
            <person name="Hoen D."/>
            <person name="Wright S."/>
            <person name="Bruskiewich R."/>
            <person name="Bureau T."/>
            <person name="Miyao A."/>
            <person name="Hirochika H."/>
            <person name="Nishikawa T."/>
            <person name="Kadowaki K."/>
            <person name="Sugiura M."/>
            <person name="Burr B."/>
            <person name="Sasaki T."/>
        </authorList>
    </citation>
    <scope>NUCLEOTIDE SEQUENCE [LARGE SCALE GENOMIC DNA]</scope>
    <source>
        <strain evidence="3">cv. Nipponbare</strain>
    </source>
</reference>
<protein>
    <submittedName>
        <fullName evidence="2">Os01g0168850 protein</fullName>
    </submittedName>
</protein>
<dbReference type="Gramene" id="Os01t0168850-01">
    <property type="protein sequence ID" value="Os01t0168850-01"/>
    <property type="gene ID" value="Os01g0168850"/>
</dbReference>
<accession>A0A0P0UZ83</accession>
<reference evidence="2 3" key="3">
    <citation type="journal article" date="2013" name="Rice">
        <title>Improvement of the Oryza sativa Nipponbare reference genome using next generation sequence and optical map data.</title>
        <authorList>
            <person name="Kawahara Y."/>
            <person name="de la Bastide M."/>
            <person name="Hamilton J.P."/>
            <person name="Kanamori H."/>
            <person name="McCombie W.R."/>
            <person name="Ouyang S."/>
            <person name="Schwartz D.C."/>
            <person name="Tanaka T."/>
            <person name="Wu J."/>
            <person name="Zhou S."/>
            <person name="Childs K.L."/>
            <person name="Davidson R.M."/>
            <person name="Lin H."/>
            <person name="Quesada-Ocampo L."/>
            <person name="Vaillancourt B."/>
            <person name="Sakai H."/>
            <person name="Lee S.S."/>
            <person name="Kim J."/>
            <person name="Numa H."/>
            <person name="Itoh T."/>
            <person name="Buell C.R."/>
            <person name="Matsumoto T."/>
        </authorList>
    </citation>
    <scope>NUCLEOTIDE SEQUENCE [LARGE SCALE GENOMIC DNA]</scope>
    <source>
        <strain evidence="3">cv. Nipponbare</strain>
    </source>
</reference>
<dbReference type="AlphaFoldDB" id="A0A0P0UZ83"/>
<reference evidence="2 3" key="2">
    <citation type="journal article" date="2013" name="Plant Cell Physiol.">
        <title>Rice Annotation Project Database (RAP-DB): an integrative and interactive database for rice genomics.</title>
        <authorList>
            <person name="Sakai H."/>
            <person name="Lee S.S."/>
            <person name="Tanaka T."/>
            <person name="Numa H."/>
            <person name="Kim J."/>
            <person name="Kawahara Y."/>
            <person name="Wakimoto H."/>
            <person name="Yang C.C."/>
            <person name="Iwamoto M."/>
            <person name="Abe T."/>
            <person name="Yamada Y."/>
            <person name="Muto A."/>
            <person name="Inokuchi H."/>
            <person name="Ikemura T."/>
            <person name="Matsumoto T."/>
            <person name="Sasaki T."/>
            <person name="Itoh T."/>
        </authorList>
    </citation>
    <scope>NUCLEOTIDE SEQUENCE [LARGE SCALE GENOMIC DNA]</scope>
    <source>
        <strain evidence="3">cv. Nipponbare</strain>
    </source>
</reference>
<dbReference type="EMBL" id="AP014957">
    <property type="protein sequence ID" value="BAS70597.1"/>
    <property type="molecule type" value="Genomic_DNA"/>
</dbReference>
<sequence length="150" mass="16025">MCSSRRSPPRPGRCAPPLVRSAAMAAAWNASERGAALVVEAPKKRRVGTTRSKWRESGPTCAPHCHVGSGPKPWTSTTTGRRPAAAAAAAAPFLEGRIRREECAQKWSVVPSSSTTAEPGRRPAEANIRRNMALMRDTANPMAAALSREL</sequence>